<gene>
    <name evidence="1" type="ORF">BACI348_40496</name>
</gene>
<organism evidence="1 2">
    <name type="scientific">Bacillus altitudinis</name>
    <dbReference type="NCBI Taxonomy" id="293387"/>
    <lineage>
        <taxon>Bacteria</taxon>
        <taxon>Bacillati</taxon>
        <taxon>Bacillota</taxon>
        <taxon>Bacilli</taxon>
        <taxon>Bacillales</taxon>
        <taxon>Bacillaceae</taxon>
        <taxon>Bacillus</taxon>
    </lineage>
</organism>
<proteinExistence type="predicted"/>
<protein>
    <submittedName>
        <fullName evidence="1">Uncharacterized protein</fullName>
    </submittedName>
</protein>
<sequence>MRMIFVYTYAGKGDLASLYT</sequence>
<reference evidence="1 2" key="1">
    <citation type="submission" date="2019-10" db="EMBL/GenBank/DDBJ databases">
        <authorList>
            <person name="Karimi E."/>
        </authorList>
    </citation>
    <scope>NUCLEOTIDE SEQUENCE [LARGE SCALE GENOMIC DNA]</scope>
    <source>
        <strain evidence="1">Bacillus sp. 348</strain>
    </source>
</reference>
<evidence type="ECO:0000313" key="2">
    <source>
        <dbReference type="Proteomes" id="UP000433089"/>
    </source>
</evidence>
<name>A0A653PUT4_BACAB</name>
<dbReference type="Proteomes" id="UP000433089">
    <property type="component" value="Unassembled WGS sequence"/>
</dbReference>
<evidence type="ECO:0000313" key="1">
    <source>
        <dbReference type="EMBL" id="VXB33582.1"/>
    </source>
</evidence>
<dbReference type="EMBL" id="CABWLH010000009">
    <property type="protein sequence ID" value="VXB33582.1"/>
    <property type="molecule type" value="Genomic_DNA"/>
</dbReference>
<accession>A0A653PUT4</accession>
<dbReference type="AlphaFoldDB" id="A0A653PUT4"/>